<dbReference type="Proteomes" id="UP001220377">
    <property type="component" value="Chromosome"/>
</dbReference>
<evidence type="ECO:0000256" key="1">
    <source>
        <dbReference type="SAM" id="Phobius"/>
    </source>
</evidence>
<organism evidence="2 3">
    <name type="scientific">Lacticaseibacillus pabuli</name>
    <dbReference type="NCBI Taxonomy" id="3025672"/>
    <lineage>
        <taxon>Bacteria</taxon>
        <taxon>Bacillati</taxon>
        <taxon>Bacillota</taxon>
        <taxon>Bacilli</taxon>
        <taxon>Lactobacillales</taxon>
        <taxon>Lactobacillaceae</taxon>
        <taxon>Lacticaseibacillus</taxon>
    </lineage>
</organism>
<dbReference type="RefSeq" id="WP_274260259.1">
    <property type="nucleotide sequence ID" value="NZ_CP117884.1"/>
</dbReference>
<dbReference type="Pfam" id="PF12730">
    <property type="entry name" value="ABC2_membrane_4"/>
    <property type="match status" value="1"/>
</dbReference>
<feature type="transmembrane region" description="Helical" evidence="1">
    <location>
        <begin position="19"/>
        <end position="37"/>
    </location>
</feature>
<sequence length="256" mass="28671">MLNLIHEELYKLFHKKGTYFGLAAIFIVQIAIAILAKKAPTFMSPEGALSVSFLGESIALFVMIAAAASIIAMEFQYGTIRQLLYRKYYRSQVFISKLIVIVLHAVVLYVLQFGMSLLLKVILFPKVDLGKQVGHGRTLLENLTLSTLGQFVGVLLLLSIVVLLATMLKNNAVAITVGYIGYFVIELAASFLLILITKWDWVKWNPFTMLLFGNQLTEPAMHVMTKLTTMQLGFGSALYTVAFTFIAYALFRRRNV</sequence>
<feature type="transmembrane region" description="Helical" evidence="1">
    <location>
        <begin position="143"/>
        <end position="165"/>
    </location>
</feature>
<feature type="transmembrane region" description="Helical" evidence="1">
    <location>
        <begin position="232"/>
        <end position="251"/>
    </location>
</feature>
<dbReference type="EMBL" id="CP117884">
    <property type="protein sequence ID" value="WDF82645.1"/>
    <property type="molecule type" value="Genomic_DNA"/>
</dbReference>
<dbReference type="PANTHER" id="PTHR37305">
    <property type="entry name" value="INTEGRAL MEMBRANE PROTEIN-RELATED"/>
    <property type="match status" value="1"/>
</dbReference>
<dbReference type="PANTHER" id="PTHR37305:SF1">
    <property type="entry name" value="MEMBRANE PROTEIN"/>
    <property type="match status" value="1"/>
</dbReference>
<accession>A0ABY7WXI1</accession>
<feature type="transmembrane region" description="Helical" evidence="1">
    <location>
        <begin position="172"/>
        <end position="196"/>
    </location>
</feature>
<keyword evidence="1" id="KW-0812">Transmembrane</keyword>
<feature type="transmembrane region" description="Helical" evidence="1">
    <location>
        <begin position="98"/>
        <end position="123"/>
    </location>
</feature>
<name>A0ABY7WXI1_9LACO</name>
<evidence type="ECO:0000313" key="2">
    <source>
        <dbReference type="EMBL" id="WDF82645.1"/>
    </source>
</evidence>
<keyword evidence="1" id="KW-1133">Transmembrane helix</keyword>
<proteinExistence type="predicted"/>
<reference evidence="2 3" key="1">
    <citation type="submission" date="2023-02" db="EMBL/GenBank/DDBJ databases">
        <title>Genome sequence of Lacticaseibacillus sp. KACC 23028.</title>
        <authorList>
            <person name="Kim S."/>
            <person name="Heo J."/>
            <person name="Kwon S.-W."/>
        </authorList>
    </citation>
    <scope>NUCLEOTIDE SEQUENCE [LARGE SCALE GENOMIC DNA]</scope>
    <source>
        <strain evidence="2 3">KACC 23028</strain>
    </source>
</reference>
<keyword evidence="3" id="KW-1185">Reference proteome</keyword>
<keyword evidence="1" id="KW-0472">Membrane</keyword>
<gene>
    <name evidence="2" type="ORF">PQ472_12245</name>
</gene>
<protein>
    <submittedName>
        <fullName evidence="2">ABC transporter permease</fullName>
    </submittedName>
</protein>
<evidence type="ECO:0000313" key="3">
    <source>
        <dbReference type="Proteomes" id="UP001220377"/>
    </source>
</evidence>
<feature type="transmembrane region" description="Helical" evidence="1">
    <location>
        <begin position="57"/>
        <end position="77"/>
    </location>
</feature>